<dbReference type="InterPro" id="IPR039418">
    <property type="entry name" value="LexA-like"/>
</dbReference>
<dbReference type="Gene3D" id="2.10.109.10">
    <property type="entry name" value="Umud Fragment, subunit A"/>
    <property type="match status" value="1"/>
</dbReference>
<dbReference type="AlphaFoldDB" id="A0A656HCP1"/>
<dbReference type="Proteomes" id="UP000005317">
    <property type="component" value="Unassembled WGS sequence"/>
</dbReference>
<dbReference type="Pfam" id="PF00717">
    <property type="entry name" value="Peptidase_S24"/>
    <property type="match status" value="1"/>
</dbReference>
<evidence type="ECO:0000313" key="2">
    <source>
        <dbReference type="EMBL" id="EIJ32815.1"/>
    </source>
</evidence>
<accession>A0A656HCP1</accession>
<gene>
    <name evidence="2" type="ORF">Thini_0149</name>
</gene>
<dbReference type="InterPro" id="IPR036286">
    <property type="entry name" value="LexA/Signal_pep-like_sf"/>
</dbReference>
<dbReference type="SUPFAM" id="SSF51306">
    <property type="entry name" value="LexA/Signal peptidase"/>
    <property type="match status" value="1"/>
</dbReference>
<dbReference type="OrthoDB" id="9791537at2"/>
<name>A0A656HCP1_THINJ</name>
<sequence length="131" mass="14800">MSETRINVETFKQNLQPNFKQGGGMGELGSCAESEPYALQVIDDSMEPEFAKGCIIIIDPTGIVRDGAYVFAVDNKDEYIFRQLRIVDGKHILVALNASYPPLEISGMDRIEGVITQRAGRRRSYHKWYDK</sequence>
<proteinExistence type="predicted"/>
<keyword evidence="3" id="KW-1185">Reference proteome</keyword>
<evidence type="ECO:0000313" key="3">
    <source>
        <dbReference type="Proteomes" id="UP000005317"/>
    </source>
</evidence>
<dbReference type="InterPro" id="IPR015927">
    <property type="entry name" value="Peptidase_S24_S26A/B/C"/>
</dbReference>
<protein>
    <submittedName>
        <fullName evidence="2">Peptidase S24/S26A/S26B, conserved region</fullName>
    </submittedName>
</protein>
<dbReference type="RefSeq" id="WP_002706777.1">
    <property type="nucleotide sequence ID" value="NZ_JH651384.1"/>
</dbReference>
<reference evidence="3" key="1">
    <citation type="journal article" date="2011" name="Stand. Genomic Sci.">
        <title>Genome sequence of the filamentous, gliding Thiothrix nivea neotype strain (JP2(T)).</title>
        <authorList>
            <person name="Lapidus A."/>
            <person name="Nolan M."/>
            <person name="Lucas S."/>
            <person name="Glavina Del Rio T."/>
            <person name="Tice H."/>
            <person name="Cheng J.F."/>
            <person name="Tapia R."/>
            <person name="Han C."/>
            <person name="Goodwin L."/>
            <person name="Pitluck S."/>
            <person name="Liolios K."/>
            <person name="Pagani I."/>
            <person name="Ivanova N."/>
            <person name="Huntemann M."/>
            <person name="Mavromatis K."/>
            <person name="Mikhailova N."/>
            <person name="Pati A."/>
            <person name="Chen A."/>
            <person name="Palaniappan K."/>
            <person name="Land M."/>
            <person name="Brambilla E.M."/>
            <person name="Rohde M."/>
            <person name="Abt B."/>
            <person name="Verbarg S."/>
            <person name="Goker M."/>
            <person name="Bristow J."/>
            <person name="Eisen J.A."/>
            <person name="Markowitz V."/>
            <person name="Hugenholtz P."/>
            <person name="Kyrpides N.C."/>
            <person name="Klenk H.P."/>
            <person name="Woyke T."/>
        </authorList>
    </citation>
    <scope>NUCLEOTIDE SEQUENCE [LARGE SCALE GENOMIC DNA]</scope>
    <source>
        <strain evidence="3">ATCC 35100 / DSM 5205 / JP2</strain>
    </source>
</reference>
<dbReference type="EMBL" id="JH651384">
    <property type="protein sequence ID" value="EIJ32815.1"/>
    <property type="molecule type" value="Genomic_DNA"/>
</dbReference>
<evidence type="ECO:0000259" key="1">
    <source>
        <dbReference type="Pfam" id="PF00717"/>
    </source>
</evidence>
<organism evidence="2 3">
    <name type="scientific">Thiothrix nivea (strain ATCC 35100 / DSM 5205 / JP2)</name>
    <dbReference type="NCBI Taxonomy" id="870187"/>
    <lineage>
        <taxon>Bacteria</taxon>
        <taxon>Pseudomonadati</taxon>
        <taxon>Pseudomonadota</taxon>
        <taxon>Gammaproteobacteria</taxon>
        <taxon>Thiotrichales</taxon>
        <taxon>Thiotrichaceae</taxon>
        <taxon>Thiothrix</taxon>
    </lineage>
</organism>
<feature type="domain" description="Peptidase S24/S26A/S26B/S26C" evidence="1">
    <location>
        <begin position="33"/>
        <end position="113"/>
    </location>
</feature>
<dbReference type="CDD" id="cd06529">
    <property type="entry name" value="S24_LexA-like"/>
    <property type="match status" value="1"/>
</dbReference>